<proteinExistence type="predicted"/>
<dbReference type="GO" id="GO:0005886">
    <property type="term" value="C:plasma membrane"/>
    <property type="evidence" value="ECO:0007669"/>
    <property type="project" value="UniProtKB-SubCell"/>
</dbReference>
<feature type="transmembrane region" description="Helical" evidence="6">
    <location>
        <begin position="235"/>
        <end position="254"/>
    </location>
</feature>
<evidence type="ECO:0000259" key="7">
    <source>
        <dbReference type="Pfam" id="PF00892"/>
    </source>
</evidence>
<comment type="subcellular location">
    <subcellularLocation>
        <location evidence="1">Cell membrane</location>
        <topology evidence="1">Multi-pass membrane protein</topology>
    </subcellularLocation>
</comment>
<evidence type="ECO:0000256" key="6">
    <source>
        <dbReference type="SAM" id="Phobius"/>
    </source>
</evidence>
<dbReference type="PANTHER" id="PTHR42920">
    <property type="entry name" value="OS03G0707200 PROTEIN-RELATED"/>
    <property type="match status" value="1"/>
</dbReference>
<feature type="transmembrane region" description="Helical" evidence="6">
    <location>
        <begin position="51"/>
        <end position="70"/>
    </location>
</feature>
<dbReference type="InterPro" id="IPR051258">
    <property type="entry name" value="Diverse_Substrate_Transporter"/>
</dbReference>
<feature type="transmembrane region" description="Helical" evidence="6">
    <location>
        <begin position="138"/>
        <end position="158"/>
    </location>
</feature>
<dbReference type="PANTHER" id="PTHR42920:SF11">
    <property type="entry name" value="INNER MEMBRANE PROTEIN YTFF"/>
    <property type="match status" value="1"/>
</dbReference>
<keyword evidence="5 6" id="KW-0472">Membrane</keyword>
<dbReference type="EMBL" id="BMJQ01000006">
    <property type="protein sequence ID" value="GGF18751.1"/>
    <property type="molecule type" value="Genomic_DNA"/>
</dbReference>
<feature type="transmembrane region" description="Helical" evidence="6">
    <location>
        <begin position="12"/>
        <end position="31"/>
    </location>
</feature>
<protein>
    <recommendedName>
        <fullName evidence="7">EamA domain-containing protein</fullName>
    </recommendedName>
</protein>
<comment type="caution">
    <text evidence="8">The sequence shown here is derived from an EMBL/GenBank/DDBJ whole genome shotgun (WGS) entry which is preliminary data.</text>
</comment>
<keyword evidence="2" id="KW-1003">Cell membrane</keyword>
<feature type="transmembrane region" description="Helical" evidence="6">
    <location>
        <begin position="196"/>
        <end position="220"/>
    </location>
</feature>
<feature type="transmembrane region" description="Helical" evidence="6">
    <location>
        <begin position="291"/>
        <end position="308"/>
    </location>
</feature>
<keyword evidence="3 6" id="KW-0812">Transmembrane</keyword>
<dbReference type="InterPro" id="IPR037185">
    <property type="entry name" value="EmrE-like"/>
</dbReference>
<dbReference type="SUPFAM" id="SSF103481">
    <property type="entry name" value="Multidrug resistance efflux transporter EmrE"/>
    <property type="match status" value="2"/>
</dbReference>
<evidence type="ECO:0000256" key="1">
    <source>
        <dbReference type="ARBA" id="ARBA00004651"/>
    </source>
</evidence>
<evidence type="ECO:0000256" key="3">
    <source>
        <dbReference type="ARBA" id="ARBA00022692"/>
    </source>
</evidence>
<keyword evidence="4 6" id="KW-1133">Transmembrane helix</keyword>
<keyword evidence="9" id="KW-1185">Reference proteome</keyword>
<evidence type="ECO:0000313" key="8">
    <source>
        <dbReference type="EMBL" id="GGF18751.1"/>
    </source>
</evidence>
<organism evidence="8 9">
    <name type="scientific">Aliidongia dinghuensis</name>
    <dbReference type="NCBI Taxonomy" id="1867774"/>
    <lineage>
        <taxon>Bacteria</taxon>
        <taxon>Pseudomonadati</taxon>
        <taxon>Pseudomonadota</taxon>
        <taxon>Alphaproteobacteria</taxon>
        <taxon>Rhodospirillales</taxon>
        <taxon>Dongiaceae</taxon>
        <taxon>Aliidongia</taxon>
    </lineage>
</organism>
<reference evidence="8" key="1">
    <citation type="journal article" date="2014" name="Int. J. Syst. Evol. Microbiol.">
        <title>Complete genome sequence of Corynebacterium casei LMG S-19264T (=DSM 44701T), isolated from a smear-ripened cheese.</title>
        <authorList>
            <consortium name="US DOE Joint Genome Institute (JGI-PGF)"/>
            <person name="Walter F."/>
            <person name="Albersmeier A."/>
            <person name="Kalinowski J."/>
            <person name="Ruckert C."/>
        </authorList>
    </citation>
    <scope>NUCLEOTIDE SEQUENCE</scope>
    <source>
        <strain evidence="8">CGMCC 1.15725</strain>
    </source>
</reference>
<accession>A0A8J2YTF2</accession>
<dbReference type="AlphaFoldDB" id="A0A8J2YTF2"/>
<evidence type="ECO:0000256" key="2">
    <source>
        <dbReference type="ARBA" id="ARBA00022475"/>
    </source>
</evidence>
<dbReference type="InterPro" id="IPR000620">
    <property type="entry name" value="EamA_dom"/>
</dbReference>
<feature type="transmembrane region" description="Helical" evidence="6">
    <location>
        <begin position="112"/>
        <end position="129"/>
    </location>
</feature>
<feature type="domain" description="EamA" evidence="7">
    <location>
        <begin position="167"/>
        <end position="307"/>
    </location>
</feature>
<dbReference type="Proteomes" id="UP000646365">
    <property type="component" value="Unassembled WGS sequence"/>
</dbReference>
<feature type="transmembrane region" description="Helical" evidence="6">
    <location>
        <begin position="82"/>
        <end position="100"/>
    </location>
</feature>
<evidence type="ECO:0000256" key="5">
    <source>
        <dbReference type="ARBA" id="ARBA00023136"/>
    </source>
</evidence>
<name>A0A8J2YTF2_9PROT</name>
<evidence type="ECO:0000313" key="9">
    <source>
        <dbReference type="Proteomes" id="UP000646365"/>
    </source>
</evidence>
<evidence type="ECO:0000256" key="4">
    <source>
        <dbReference type="ARBA" id="ARBA00022989"/>
    </source>
</evidence>
<reference evidence="8" key="2">
    <citation type="submission" date="2020-09" db="EMBL/GenBank/DDBJ databases">
        <authorList>
            <person name="Sun Q."/>
            <person name="Zhou Y."/>
        </authorList>
    </citation>
    <scope>NUCLEOTIDE SEQUENCE</scope>
    <source>
        <strain evidence="8">CGMCC 1.15725</strain>
    </source>
</reference>
<gene>
    <name evidence="8" type="ORF">GCM10011611_25780</name>
</gene>
<dbReference type="Pfam" id="PF00892">
    <property type="entry name" value="EamA"/>
    <property type="match status" value="2"/>
</dbReference>
<feature type="domain" description="EamA" evidence="7">
    <location>
        <begin position="18"/>
        <end position="153"/>
    </location>
</feature>
<sequence length="313" mass="32990">MAAERRPAVGPIAGSDGFAVLLLIVTPVLFAANQLTARVVDGAVPPITLAVGRWTCTFLILLPLVGRPLWAARAELAREWGRLAILGGLGMGLCGAPVYIAGQTTTATNMGLLYALSPILILGLAAAIWRHRITARQALGALLAFAGVIVIVTKGDLGRLLSLSFIPGDLWVLLAVLSWSLYSVLLRLWPSPLPLMVRFAAIVLAGVVVSLPCAIAELMLDGVILGDGPRLTMSAFGYMAFLGLVPGFGAYSCYGKLVALKGPAWAGLMLYLGPLYNGVLGYLLLAEQPGFYHLWGSVLILPGLYFSTARPGV</sequence>
<feature type="transmembrane region" description="Helical" evidence="6">
    <location>
        <begin position="266"/>
        <end position="285"/>
    </location>
</feature>
<feature type="transmembrane region" description="Helical" evidence="6">
    <location>
        <begin position="170"/>
        <end position="189"/>
    </location>
</feature>